<feature type="transmembrane region" description="Helical" evidence="7">
    <location>
        <begin position="12"/>
        <end position="31"/>
    </location>
</feature>
<evidence type="ECO:0000259" key="8">
    <source>
        <dbReference type="Pfam" id="PF20684"/>
    </source>
</evidence>
<evidence type="ECO:0000256" key="3">
    <source>
        <dbReference type="ARBA" id="ARBA00022989"/>
    </source>
</evidence>
<dbReference type="EMBL" id="KI963991">
    <property type="protein sequence ID" value="EUC45094.1"/>
    <property type="molecule type" value="Genomic_DNA"/>
</dbReference>
<keyword evidence="3 7" id="KW-1133">Transmembrane helix</keyword>
<dbReference type="OrthoDB" id="5329176at2759"/>
<evidence type="ECO:0000256" key="2">
    <source>
        <dbReference type="ARBA" id="ARBA00022692"/>
    </source>
</evidence>
<feature type="transmembrane region" description="Helical" evidence="7">
    <location>
        <begin position="43"/>
        <end position="66"/>
    </location>
</feature>
<dbReference type="InterPro" id="IPR052337">
    <property type="entry name" value="SAT4-like"/>
</dbReference>
<feature type="transmembrane region" description="Helical" evidence="7">
    <location>
        <begin position="165"/>
        <end position="191"/>
    </location>
</feature>
<comment type="subcellular location">
    <subcellularLocation>
        <location evidence="1">Membrane</location>
        <topology evidence="1">Multi-pass membrane protein</topology>
    </subcellularLocation>
</comment>
<feature type="transmembrane region" description="Helical" evidence="7">
    <location>
        <begin position="86"/>
        <end position="110"/>
    </location>
</feature>
<dbReference type="PANTHER" id="PTHR33048:SF47">
    <property type="entry name" value="INTEGRAL MEMBRANE PROTEIN-RELATED"/>
    <property type="match status" value="1"/>
</dbReference>
<organism evidence="9 10">
    <name type="scientific">Bipolaris oryzae ATCC 44560</name>
    <dbReference type="NCBI Taxonomy" id="930090"/>
    <lineage>
        <taxon>Eukaryota</taxon>
        <taxon>Fungi</taxon>
        <taxon>Dikarya</taxon>
        <taxon>Ascomycota</taxon>
        <taxon>Pezizomycotina</taxon>
        <taxon>Dothideomycetes</taxon>
        <taxon>Pleosporomycetidae</taxon>
        <taxon>Pleosporales</taxon>
        <taxon>Pleosporineae</taxon>
        <taxon>Pleosporaceae</taxon>
        <taxon>Bipolaris</taxon>
    </lineage>
</organism>
<evidence type="ECO:0000256" key="6">
    <source>
        <dbReference type="SAM" id="MobiDB-lite"/>
    </source>
</evidence>
<evidence type="ECO:0000256" key="5">
    <source>
        <dbReference type="ARBA" id="ARBA00038359"/>
    </source>
</evidence>
<dbReference type="GeneID" id="19124695"/>
<keyword evidence="4 7" id="KW-0472">Membrane</keyword>
<keyword evidence="2 7" id="KW-0812">Transmembrane</keyword>
<dbReference type="GO" id="GO:0016020">
    <property type="term" value="C:membrane"/>
    <property type="evidence" value="ECO:0007669"/>
    <property type="project" value="UniProtKB-SubCell"/>
</dbReference>
<protein>
    <recommendedName>
        <fullName evidence="8">Rhodopsin domain-containing protein</fullName>
    </recommendedName>
</protein>
<dbReference type="AlphaFoldDB" id="W6ZCD7"/>
<evidence type="ECO:0000256" key="1">
    <source>
        <dbReference type="ARBA" id="ARBA00004141"/>
    </source>
</evidence>
<proteinExistence type="inferred from homology"/>
<feature type="transmembrane region" description="Helical" evidence="7">
    <location>
        <begin position="234"/>
        <end position="257"/>
    </location>
</feature>
<evidence type="ECO:0000313" key="10">
    <source>
        <dbReference type="Proteomes" id="UP000054032"/>
    </source>
</evidence>
<sequence length="386" mass="43491">MALSNLQPLAYAVAYITFMLGTISIFLRFYCRRYILHLWGWDDHFAVLILVFSIGQQVILHMFLYWGCGLHMTTLTTNQQLQILKWLFIEQVVYYSVHWVIKSAFLLFYLRLSTRRPFRIAIYIGGVINGTILIINTLMACFQCVPFDEILHPGTHPNAICINRLAMLIVPSVLNIFADFYILILPIYTVWHLQMTMGRKLRVIGVVAFGSSSVIIACFRLIPLFELFRSPDTSWVLGKMVIVAALEIQCAVIAVNLPSLKPLWTRMMGGSSSGSGPGNDSDGSNKKRYRISSRGHIATFGSEGRELRAGKWARKSHRGSVSRTDQGLTVTESEEELCRQGGISLRMSNQMSAGDAGTIKIQKDIHIQSSEGDLDKVITENYISRV</sequence>
<gene>
    <name evidence="9" type="ORF">COCMIDRAFT_5672</name>
</gene>
<dbReference type="InterPro" id="IPR049326">
    <property type="entry name" value="Rhodopsin_dom_fungi"/>
</dbReference>
<dbReference type="KEGG" id="bor:COCMIDRAFT_5672"/>
<reference evidence="9 10" key="1">
    <citation type="journal article" date="2013" name="PLoS Genet.">
        <title>Comparative genome structure, secondary metabolite, and effector coding capacity across Cochliobolus pathogens.</title>
        <authorList>
            <person name="Condon B.J."/>
            <person name="Leng Y."/>
            <person name="Wu D."/>
            <person name="Bushley K.E."/>
            <person name="Ohm R.A."/>
            <person name="Otillar R."/>
            <person name="Martin J."/>
            <person name="Schackwitz W."/>
            <person name="Grimwood J."/>
            <person name="MohdZainudin N."/>
            <person name="Xue C."/>
            <person name="Wang R."/>
            <person name="Manning V.A."/>
            <person name="Dhillon B."/>
            <person name="Tu Z.J."/>
            <person name="Steffenson B.J."/>
            <person name="Salamov A."/>
            <person name="Sun H."/>
            <person name="Lowry S."/>
            <person name="LaButti K."/>
            <person name="Han J."/>
            <person name="Copeland A."/>
            <person name="Lindquist E."/>
            <person name="Barry K."/>
            <person name="Schmutz J."/>
            <person name="Baker S.E."/>
            <person name="Ciuffetti L.M."/>
            <person name="Grigoriev I.V."/>
            <person name="Zhong S."/>
            <person name="Turgeon B.G."/>
        </authorList>
    </citation>
    <scope>NUCLEOTIDE SEQUENCE [LARGE SCALE GENOMIC DNA]</scope>
    <source>
        <strain evidence="9 10">ATCC 44560</strain>
    </source>
</reference>
<evidence type="ECO:0000256" key="4">
    <source>
        <dbReference type="ARBA" id="ARBA00023136"/>
    </source>
</evidence>
<keyword evidence="10" id="KW-1185">Reference proteome</keyword>
<accession>W6ZCD7</accession>
<dbReference type="RefSeq" id="XP_007688371.1">
    <property type="nucleotide sequence ID" value="XM_007690181.1"/>
</dbReference>
<dbReference type="HOGENOM" id="CLU_028200_31_1_1"/>
<evidence type="ECO:0000256" key="7">
    <source>
        <dbReference type="SAM" id="Phobius"/>
    </source>
</evidence>
<feature type="transmembrane region" description="Helical" evidence="7">
    <location>
        <begin position="122"/>
        <end position="145"/>
    </location>
</feature>
<feature type="transmembrane region" description="Helical" evidence="7">
    <location>
        <begin position="203"/>
        <end position="222"/>
    </location>
</feature>
<dbReference type="PANTHER" id="PTHR33048">
    <property type="entry name" value="PTH11-LIKE INTEGRAL MEMBRANE PROTEIN (AFU_ORTHOLOGUE AFUA_5G11245)"/>
    <property type="match status" value="1"/>
</dbReference>
<name>W6ZCD7_COCMI</name>
<feature type="domain" description="Rhodopsin" evidence="8">
    <location>
        <begin position="27"/>
        <end position="265"/>
    </location>
</feature>
<evidence type="ECO:0000313" key="9">
    <source>
        <dbReference type="EMBL" id="EUC45094.1"/>
    </source>
</evidence>
<dbReference type="Pfam" id="PF20684">
    <property type="entry name" value="Fung_rhodopsin"/>
    <property type="match status" value="1"/>
</dbReference>
<comment type="similarity">
    <text evidence="5">Belongs to the SAT4 family.</text>
</comment>
<feature type="region of interest" description="Disordered" evidence="6">
    <location>
        <begin position="268"/>
        <end position="288"/>
    </location>
</feature>
<dbReference type="Proteomes" id="UP000054032">
    <property type="component" value="Unassembled WGS sequence"/>
</dbReference>
<dbReference type="eggNOG" id="ENOG502SKMD">
    <property type="taxonomic scope" value="Eukaryota"/>
</dbReference>